<keyword evidence="2 5" id="KW-0963">Cytoplasm</keyword>
<feature type="compositionally biased region" description="Low complexity" evidence="7">
    <location>
        <begin position="164"/>
        <end position="178"/>
    </location>
</feature>
<dbReference type="GO" id="GO:0051225">
    <property type="term" value="P:spindle assembly"/>
    <property type="evidence" value="ECO:0007669"/>
    <property type="project" value="TreeGrafter"/>
</dbReference>
<comment type="subcellular location">
    <subcellularLocation>
        <location evidence="5">Cytoplasm</location>
        <location evidence="5">Cytoskeleton</location>
        <location evidence="5">Microtubule organizing center</location>
    </subcellularLocation>
</comment>
<reference evidence="10 11" key="1">
    <citation type="submission" date="2019-05" db="EMBL/GenBank/DDBJ databases">
        <title>Emergence of the Ug99 lineage of the wheat stem rust pathogen through somatic hybridization.</title>
        <authorList>
            <person name="Li F."/>
            <person name="Upadhyaya N.M."/>
            <person name="Sperschneider J."/>
            <person name="Matny O."/>
            <person name="Nguyen-Phuc H."/>
            <person name="Mago R."/>
            <person name="Raley C."/>
            <person name="Miller M.E."/>
            <person name="Silverstein K.A.T."/>
            <person name="Henningsen E."/>
            <person name="Hirsch C.D."/>
            <person name="Visser B."/>
            <person name="Pretorius Z.A."/>
            <person name="Steffenson B.J."/>
            <person name="Schwessinger B."/>
            <person name="Dodds P.N."/>
            <person name="Figueroa M."/>
        </authorList>
    </citation>
    <scope>NUCLEOTIDE SEQUENCE [LARGE SCALE GENOMIC DNA]</scope>
    <source>
        <strain evidence="10">21-0</strain>
    </source>
</reference>
<keyword evidence="4 5" id="KW-0206">Cytoskeleton</keyword>
<dbReference type="InterPro" id="IPR042241">
    <property type="entry name" value="GCP_C_sf"/>
</dbReference>
<keyword evidence="3 5" id="KW-0493">Microtubule</keyword>
<feature type="region of interest" description="Disordered" evidence="7">
    <location>
        <begin position="163"/>
        <end position="222"/>
    </location>
</feature>
<feature type="coiled-coil region" evidence="6">
    <location>
        <begin position="921"/>
        <end position="948"/>
    </location>
</feature>
<dbReference type="OrthoDB" id="66546at2759"/>
<dbReference type="GO" id="GO:0005874">
    <property type="term" value="C:microtubule"/>
    <property type="evidence" value="ECO:0007669"/>
    <property type="project" value="UniProtKB-KW"/>
</dbReference>
<dbReference type="GO" id="GO:0031122">
    <property type="term" value="P:cytoplasmic microtubule organization"/>
    <property type="evidence" value="ECO:0007669"/>
    <property type="project" value="TreeGrafter"/>
</dbReference>
<feature type="domain" description="Gamma tubulin complex component C-terminal" evidence="8">
    <location>
        <begin position="656"/>
        <end position="948"/>
    </location>
</feature>
<sequence>MAPNASITSLNQLIQLILDKEKSTAINTSLKKRLQSTIFFPPQSEPSFRETSERWNRVLERRRIENQEIVAQELEKRDAEIQEIARTEDSQLWKNLDSIRAFLLELHSPPSLESYNRAREFQRAEDAKLQVETQAELDRKLYQVIMEAEPLVGEHWQTDIYAGSSSSLSDSTPSSDWNSDSEEGKPDPASDPEERLSKSITTKEDLPKVPVDQLSEPVDLRDQESLNAGVRKLEEMRRNAYWLKSETEIANTPLPELIAIREVLAALLNTGGGLIYNVPSNTKDPMTLSAHVPTLLDKSRTSSLSLLSSFLPVLSSLRKLRQLTQPNEIHLSPGRKTLTEEAFADAVLGLLTHFDVFLTSIELELLNLPGRHTDSDESNVQFESVFSLMRLHYQLDQNGWIVLFTALADAVPDPLASAPDNQHSLTKLLMDNLYRIACQFDSHCKSANAVERVKVIFLRTCEPVWRWVGDWIIHGRLPASPGFVGEPKRQSNEEFLIQPTGSGGSNTAENWWEDRYVLKPSAIPEFLNDFVAHILEAGKATALSRILDILSDNHEIPDWPKLEELVGVSAPLDSHPSQPTDPQPVNILRLHLRHLAFSSRSSKTVPRVHSAADVVESEVSFHQDLYSQINQHLSPLLAQTHSRLHTRFSSPLKLSSYLKELNEFFLLGSQASVQFLKKTIEDASESSRSSLLTTAHLHLNSTNWWDDQVMNGNLSKALEYAPSSLLSASLPKLQISPSIRTEADPLKCLESIHFSLAIPTPLNYVLDNAHVMKTYNDCFVFLAQLARASWTLDSLIWIKPSIPFGSFAASKQFEQTPEAKEFCRLKNRLAWFVNLISDYAFNSVIFTWKIRFIQALDLQVGDLSQTIRNTRHWLARLAGLMFLSEQCQSLNKTILQVLQLCTRVHEVWTRFNRQVNTLKLIEDISETYVNTERRRRRIERRKRRMRNEQYSLLEEESRHIDPLDVDSMVPLDAGDEEHEEDPELDEQTGLAGNLSSTTSLDQTAQNLLHLVGSSVPDDDFLEQLQSMNLEFEKLLLSFQRAIGKLCRTTLLKSNNYFPSTSSSHPDLLHQPLEDSGFGLEGSQDLDTLTLLECRLDEWIT</sequence>
<evidence type="ECO:0000256" key="5">
    <source>
        <dbReference type="RuleBase" id="RU363050"/>
    </source>
</evidence>
<feature type="domain" description="Gamma tubulin complex component protein N-terminal" evidence="9">
    <location>
        <begin position="260"/>
        <end position="559"/>
    </location>
</feature>
<evidence type="ECO:0000256" key="2">
    <source>
        <dbReference type="ARBA" id="ARBA00022490"/>
    </source>
</evidence>
<feature type="compositionally biased region" description="Acidic residues" evidence="7">
    <location>
        <begin position="973"/>
        <end position="986"/>
    </location>
</feature>
<dbReference type="PANTHER" id="PTHR19302">
    <property type="entry name" value="GAMMA TUBULIN COMPLEX PROTEIN"/>
    <property type="match status" value="1"/>
</dbReference>
<dbReference type="GO" id="GO:0005816">
    <property type="term" value="C:spindle pole body"/>
    <property type="evidence" value="ECO:0007669"/>
    <property type="project" value="UniProtKB-ARBA"/>
</dbReference>
<feature type="region of interest" description="Disordered" evidence="7">
    <location>
        <begin position="969"/>
        <end position="991"/>
    </location>
</feature>
<evidence type="ECO:0000313" key="10">
    <source>
        <dbReference type="EMBL" id="KAA1078060.1"/>
    </source>
</evidence>
<evidence type="ECO:0000256" key="4">
    <source>
        <dbReference type="ARBA" id="ARBA00023212"/>
    </source>
</evidence>
<keyword evidence="6" id="KW-0175">Coiled coil</keyword>
<accession>A0A5B0MQ40</accession>
<feature type="coiled-coil region" evidence="6">
    <location>
        <begin position="57"/>
        <end position="84"/>
    </location>
</feature>
<evidence type="ECO:0000259" key="8">
    <source>
        <dbReference type="Pfam" id="PF04130"/>
    </source>
</evidence>
<organism evidence="10 11">
    <name type="scientific">Puccinia graminis f. sp. tritici</name>
    <dbReference type="NCBI Taxonomy" id="56615"/>
    <lineage>
        <taxon>Eukaryota</taxon>
        <taxon>Fungi</taxon>
        <taxon>Dikarya</taxon>
        <taxon>Basidiomycota</taxon>
        <taxon>Pucciniomycotina</taxon>
        <taxon>Pucciniomycetes</taxon>
        <taxon>Pucciniales</taxon>
        <taxon>Pucciniaceae</taxon>
        <taxon>Puccinia</taxon>
    </lineage>
</organism>
<dbReference type="InterPro" id="IPR041470">
    <property type="entry name" value="GCP_N"/>
</dbReference>
<proteinExistence type="inferred from homology"/>
<dbReference type="GO" id="GO:0000930">
    <property type="term" value="C:gamma-tubulin complex"/>
    <property type="evidence" value="ECO:0007669"/>
    <property type="project" value="TreeGrafter"/>
</dbReference>
<name>A0A5B0MQ40_PUCGR</name>
<dbReference type="GO" id="GO:0000922">
    <property type="term" value="C:spindle pole"/>
    <property type="evidence" value="ECO:0007669"/>
    <property type="project" value="InterPro"/>
</dbReference>
<dbReference type="Proteomes" id="UP000324748">
    <property type="component" value="Unassembled WGS sequence"/>
</dbReference>
<dbReference type="Pfam" id="PF17681">
    <property type="entry name" value="GCP_N_terminal"/>
    <property type="match status" value="1"/>
</dbReference>
<dbReference type="GO" id="GO:0051321">
    <property type="term" value="P:meiotic cell cycle"/>
    <property type="evidence" value="ECO:0007669"/>
    <property type="project" value="TreeGrafter"/>
</dbReference>
<dbReference type="GO" id="GO:0043015">
    <property type="term" value="F:gamma-tubulin binding"/>
    <property type="evidence" value="ECO:0007669"/>
    <property type="project" value="InterPro"/>
</dbReference>
<dbReference type="Pfam" id="PF04130">
    <property type="entry name" value="GCP_C_terminal"/>
    <property type="match status" value="1"/>
</dbReference>
<evidence type="ECO:0000256" key="1">
    <source>
        <dbReference type="ARBA" id="ARBA00010337"/>
    </source>
</evidence>
<protein>
    <recommendedName>
        <fullName evidence="5">Spindle pole body component</fullName>
    </recommendedName>
</protein>
<dbReference type="InterPro" id="IPR007259">
    <property type="entry name" value="GCP"/>
</dbReference>
<dbReference type="Gene3D" id="1.20.120.1900">
    <property type="entry name" value="Gamma-tubulin complex, C-terminal domain"/>
    <property type="match status" value="1"/>
</dbReference>
<comment type="similarity">
    <text evidence="1 5">Belongs to the TUBGCP family.</text>
</comment>
<dbReference type="InterPro" id="IPR040457">
    <property type="entry name" value="GCP_C"/>
</dbReference>
<gene>
    <name evidence="10" type="ORF">PGT21_027882</name>
</gene>
<dbReference type="GO" id="GO:0007020">
    <property type="term" value="P:microtubule nucleation"/>
    <property type="evidence" value="ECO:0007669"/>
    <property type="project" value="InterPro"/>
</dbReference>
<dbReference type="GO" id="GO:0051011">
    <property type="term" value="F:microtubule minus-end binding"/>
    <property type="evidence" value="ECO:0007669"/>
    <property type="project" value="TreeGrafter"/>
</dbReference>
<evidence type="ECO:0000256" key="6">
    <source>
        <dbReference type="SAM" id="Coils"/>
    </source>
</evidence>
<dbReference type="AlphaFoldDB" id="A0A5B0MQ40"/>
<evidence type="ECO:0000256" key="3">
    <source>
        <dbReference type="ARBA" id="ARBA00022701"/>
    </source>
</evidence>
<dbReference type="GO" id="GO:0000278">
    <property type="term" value="P:mitotic cell cycle"/>
    <property type="evidence" value="ECO:0007669"/>
    <property type="project" value="TreeGrafter"/>
</dbReference>
<comment type="caution">
    <text evidence="10">The sequence shown here is derived from an EMBL/GenBank/DDBJ whole genome shotgun (WGS) entry which is preliminary data.</text>
</comment>
<dbReference type="PANTHER" id="PTHR19302:SF33">
    <property type="entry name" value="GAMMA-TUBULIN COMPLEX COMPONENT 5"/>
    <property type="match status" value="1"/>
</dbReference>
<feature type="compositionally biased region" description="Basic and acidic residues" evidence="7">
    <location>
        <begin position="182"/>
        <end position="207"/>
    </location>
</feature>
<evidence type="ECO:0000256" key="7">
    <source>
        <dbReference type="SAM" id="MobiDB-lite"/>
    </source>
</evidence>
<dbReference type="EMBL" id="VSWC01000144">
    <property type="protein sequence ID" value="KAA1078060.1"/>
    <property type="molecule type" value="Genomic_DNA"/>
</dbReference>
<evidence type="ECO:0000259" key="9">
    <source>
        <dbReference type="Pfam" id="PF17681"/>
    </source>
</evidence>
<evidence type="ECO:0000313" key="11">
    <source>
        <dbReference type="Proteomes" id="UP000324748"/>
    </source>
</evidence>
<keyword evidence="11" id="KW-1185">Reference proteome</keyword>